<dbReference type="InterPro" id="IPR004680">
    <property type="entry name" value="Cit_transptr-like_dom"/>
</dbReference>
<evidence type="ECO:0000256" key="6">
    <source>
        <dbReference type="ARBA" id="ARBA00023136"/>
    </source>
</evidence>
<feature type="transmembrane region" description="Helical" evidence="7">
    <location>
        <begin position="639"/>
        <end position="661"/>
    </location>
</feature>
<proteinExistence type="predicted"/>
<evidence type="ECO:0000313" key="10">
    <source>
        <dbReference type="Proteomes" id="UP000770889"/>
    </source>
</evidence>
<dbReference type="Pfam" id="PF02080">
    <property type="entry name" value="TrkA_C"/>
    <property type="match status" value="2"/>
</dbReference>
<dbReference type="AlphaFoldDB" id="A0A944M5W5"/>
<keyword evidence="3 7" id="KW-0812">Transmembrane</keyword>
<feature type="transmembrane region" description="Helical" evidence="7">
    <location>
        <begin position="525"/>
        <end position="548"/>
    </location>
</feature>
<dbReference type="Proteomes" id="UP000770889">
    <property type="component" value="Unassembled WGS sequence"/>
</dbReference>
<dbReference type="Gene3D" id="3.30.70.1450">
    <property type="entry name" value="Regulator of K+ conductance, C-terminal domain"/>
    <property type="match status" value="2"/>
</dbReference>
<comment type="caution">
    <text evidence="9">The sequence shown here is derived from an EMBL/GenBank/DDBJ whole genome shotgun (WGS) entry which is preliminary data.</text>
</comment>
<feature type="domain" description="RCK C-terminal" evidence="8">
    <location>
        <begin position="369"/>
        <end position="455"/>
    </location>
</feature>
<evidence type="ECO:0000313" key="9">
    <source>
        <dbReference type="EMBL" id="MBT2987688.1"/>
    </source>
</evidence>
<evidence type="ECO:0000256" key="4">
    <source>
        <dbReference type="ARBA" id="ARBA00022737"/>
    </source>
</evidence>
<feature type="transmembrane region" description="Helical" evidence="7">
    <location>
        <begin position="560"/>
        <end position="588"/>
    </location>
</feature>
<feature type="transmembrane region" description="Helical" evidence="7">
    <location>
        <begin position="98"/>
        <end position="120"/>
    </location>
</feature>
<protein>
    <submittedName>
        <fullName evidence="9">SLC13 family permease</fullName>
    </submittedName>
</protein>
<feature type="transmembrane region" description="Helical" evidence="7">
    <location>
        <begin position="496"/>
        <end position="513"/>
    </location>
</feature>
<dbReference type="PROSITE" id="PS51202">
    <property type="entry name" value="RCK_C"/>
    <property type="match status" value="2"/>
</dbReference>
<feature type="transmembrane region" description="Helical" evidence="7">
    <location>
        <begin position="190"/>
        <end position="211"/>
    </location>
</feature>
<dbReference type="SUPFAM" id="SSF116726">
    <property type="entry name" value="TrkA C-terminal domain-like"/>
    <property type="match status" value="2"/>
</dbReference>
<dbReference type="InterPro" id="IPR051679">
    <property type="entry name" value="DASS-Related_Transporters"/>
</dbReference>
<evidence type="ECO:0000256" key="7">
    <source>
        <dbReference type="SAM" id="Phobius"/>
    </source>
</evidence>
<evidence type="ECO:0000256" key="5">
    <source>
        <dbReference type="ARBA" id="ARBA00022989"/>
    </source>
</evidence>
<dbReference type="EMBL" id="JAHHGM010000001">
    <property type="protein sequence ID" value="MBT2987688.1"/>
    <property type="molecule type" value="Genomic_DNA"/>
</dbReference>
<dbReference type="GO" id="GO:0005886">
    <property type="term" value="C:plasma membrane"/>
    <property type="evidence" value="ECO:0007669"/>
    <property type="project" value="TreeGrafter"/>
</dbReference>
<dbReference type="PANTHER" id="PTHR43652:SF2">
    <property type="entry name" value="BASIC AMINO ACID ANTIPORTER YFCC-RELATED"/>
    <property type="match status" value="1"/>
</dbReference>
<feature type="transmembrane region" description="Helical" evidence="7">
    <location>
        <begin position="600"/>
        <end position="619"/>
    </location>
</feature>
<reference evidence="9 10" key="1">
    <citation type="submission" date="2021-05" db="EMBL/GenBank/DDBJ databases">
        <title>Genetic and Functional Diversity in Clade A Lucinid endosymbionts from the Bahamas.</title>
        <authorList>
            <person name="Giani N.M."/>
            <person name="Engel A.S."/>
            <person name="Campbell B.J."/>
        </authorList>
    </citation>
    <scope>NUCLEOTIDE SEQUENCE [LARGE SCALE GENOMIC DNA]</scope>
    <source>
        <strain evidence="9">LUC16012Gg_MoonRockCtena</strain>
    </source>
</reference>
<organism evidence="9 10">
    <name type="scientific">Candidatus Thiodiazotropha taylori</name>
    <dbReference type="NCBI Taxonomy" id="2792791"/>
    <lineage>
        <taxon>Bacteria</taxon>
        <taxon>Pseudomonadati</taxon>
        <taxon>Pseudomonadota</taxon>
        <taxon>Gammaproteobacteria</taxon>
        <taxon>Chromatiales</taxon>
        <taxon>Sedimenticolaceae</taxon>
        <taxon>Candidatus Thiodiazotropha</taxon>
    </lineage>
</organism>
<sequence>MNKLADEEQTIAKPGIATKKQFIAAIIFAALALFISTIVPSIEIAWVSAILVLTIYLFAFEVVGVDVAAATIMVLLGLTSLLAPLMGLEQGLVDNKHLFDGFSSNAVISIIAVMIIGAGLDKTGIMSKVAAFILKIGGTTESRIIPIISATVGFISSFMQNVGAAALFLPVVSRISARSGLPMSRLLMPMGFTAILGGTMTMVGSSPLILLNDLILTSNKALPASQQMETWGLFSVTPVGMALIAAGIAYFVIAGRFVLPKTKSESSTVGTDPMAYFHDVYGVDYTINEIVVTDDSDLIGKQLDDVETTYRIRVIATKRSGEETRVGPGTIARDTEFLPGMVLGVVADPHDLDHFVEKYSLKKRRELRTFPESLSAAKSGIAEVVIPPGSNLIGKSARDVWMRKTYGLAMIGLHRDGTTMREGEDIRNMPFHPGDTLVVHTPWNALERIEKDRDFVVVTTEYPREEELRPHKILPAAILFGIALFMVLFTDIRLSVALLTGAMGMVLSGVLNIEEAYEAVSWKTVFLLASLIPLGLAVETTGTAKWIAEQVLFVVGDMPVWVIQAAVAILATFFTLVMSNVGATVLLVPLAVNIAIGAGANPAVFALTVAIATSNSFLIPTHQVNALIMGPAGYRVADFMKAGGIMTVLFLTVMMIMMNLVF</sequence>
<feature type="transmembrane region" description="Helical" evidence="7">
    <location>
        <begin position="144"/>
        <end position="169"/>
    </location>
</feature>
<feature type="transmembrane region" description="Helical" evidence="7">
    <location>
        <begin position="21"/>
        <end position="39"/>
    </location>
</feature>
<evidence type="ECO:0000259" key="8">
    <source>
        <dbReference type="PROSITE" id="PS51202"/>
    </source>
</evidence>
<dbReference type="InterPro" id="IPR006037">
    <property type="entry name" value="RCK_C"/>
</dbReference>
<evidence type="ECO:0000256" key="1">
    <source>
        <dbReference type="ARBA" id="ARBA00004141"/>
    </source>
</evidence>
<keyword evidence="6 7" id="KW-0472">Membrane</keyword>
<keyword evidence="2" id="KW-0813">Transport</keyword>
<dbReference type="InterPro" id="IPR036721">
    <property type="entry name" value="RCK_C_sf"/>
</dbReference>
<gene>
    <name evidence="9" type="ORF">KME65_01880</name>
</gene>
<feature type="transmembrane region" description="Helical" evidence="7">
    <location>
        <begin position="45"/>
        <end position="78"/>
    </location>
</feature>
<keyword evidence="5 7" id="KW-1133">Transmembrane helix</keyword>
<evidence type="ECO:0000256" key="3">
    <source>
        <dbReference type="ARBA" id="ARBA00022692"/>
    </source>
</evidence>
<keyword evidence="4" id="KW-0677">Repeat</keyword>
<name>A0A944M5W5_9GAMM</name>
<feature type="domain" description="RCK C-terminal" evidence="8">
    <location>
        <begin position="275"/>
        <end position="361"/>
    </location>
</feature>
<evidence type="ECO:0000256" key="2">
    <source>
        <dbReference type="ARBA" id="ARBA00022448"/>
    </source>
</evidence>
<dbReference type="Pfam" id="PF03600">
    <property type="entry name" value="CitMHS"/>
    <property type="match status" value="1"/>
</dbReference>
<dbReference type="PANTHER" id="PTHR43652">
    <property type="entry name" value="BASIC AMINO ACID ANTIPORTER YFCC-RELATED"/>
    <property type="match status" value="1"/>
</dbReference>
<comment type="subcellular location">
    <subcellularLocation>
        <location evidence="1">Membrane</location>
        <topology evidence="1">Multi-pass membrane protein</topology>
    </subcellularLocation>
</comment>
<feature type="transmembrane region" description="Helical" evidence="7">
    <location>
        <begin position="231"/>
        <end position="253"/>
    </location>
</feature>
<dbReference type="GO" id="GO:0006813">
    <property type="term" value="P:potassium ion transport"/>
    <property type="evidence" value="ECO:0007669"/>
    <property type="project" value="InterPro"/>
</dbReference>
<accession>A0A944M5W5</accession>
<dbReference type="GO" id="GO:0008324">
    <property type="term" value="F:monoatomic cation transmembrane transporter activity"/>
    <property type="evidence" value="ECO:0007669"/>
    <property type="project" value="InterPro"/>
</dbReference>